<evidence type="ECO:0000313" key="2">
    <source>
        <dbReference type="Proteomes" id="UP000183287"/>
    </source>
</evidence>
<keyword evidence="2" id="KW-1185">Reference proteome</keyword>
<proteinExistence type="predicted"/>
<sequence length="33" mass="3748">MKVNDYIITSGGPWKVIVTLVRLESIRLDGINF</sequence>
<accession>A0A1I4L1M5</accession>
<gene>
    <name evidence="1" type="ORF">SAMN05421863_1005111</name>
</gene>
<reference evidence="2" key="1">
    <citation type="submission" date="2016-10" db="EMBL/GenBank/DDBJ databases">
        <authorList>
            <person name="Varghese N."/>
            <person name="Submissions S."/>
        </authorList>
    </citation>
    <scope>NUCLEOTIDE SEQUENCE [LARGE SCALE GENOMIC DNA]</scope>
    <source>
        <strain evidence="2">Nm44</strain>
    </source>
</reference>
<dbReference type="EMBL" id="FOUB01000005">
    <property type="protein sequence ID" value="SFL84918.1"/>
    <property type="molecule type" value="Genomic_DNA"/>
</dbReference>
<evidence type="ECO:0000313" key="1">
    <source>
        <dbReference type="EMBL" id="SFL84918.1"/>
    </source>
</evidence>
<organism evidence="1 2">
    <name type="scientific">Nitrosomonas communis</name>
    <dbReference type="NCBI Taxonomy" id="44574"/>
    <lineage>
        <taxon>Bacteria</taxon>
        <taxon>Pseudomonadati</taxon>
        <taxon>Pseudomonadota</taxon>
        <taxon>Betaproteobacteria</taxon>
        <taxon>Nitrosomonadales</taxon>
        <taxon>Nitrosomonadaceae</taxon>
        <taxon>Nitrosomonas</taxon>
    </lineage>
</organism>
<protein>
    <submittedName>
        <fullName evidence="1">Uncharacterized protein</fullName>
    </submittedName>
</protein>
<name>A0A1I4L1M5_9PROT</name>
<dbReference type="Proteomes" id="UP000183287">
    <property type="component" value="Unassembled WGS sequence"/>
</dbReference>
<dbReference type="AlphaFoldDB" id="A0A1I4L1M5"/>